<reference evidence="2" key="1">
    <citation type="journal article" date="2019" name="Int. J. Syst. Evol. Microbiol.">
        <title>The Global Catalogue of Microorganisms (GCM) 10K type strain sequencing project: providing services to taxonomists for standard genome sequencing and annotation.</title>
        <authorList>
            <consortium name="The Broad Institute Genomics Platform"/>
            <consortium name="The Broad Institute Genome Sequencing Center for Infectious Disease"/>
            <person name="Wu L."/>
            <person name="Ma J."/>
        </authorList>
    </citation>
    <scope>NUCLEOTIDE SEQUENCE [LARGE SCALE GENOMIC DNA]</scope>
    <source>
        <strain evidence="2">JCM 9458</strain>
    </source>
</reference>
<accession>A0ABP6T6D3</accession>
<proteinExistence type="predicted"/>
<keyword evidence="2" id="KW-1185">Reference proteome</keyword>
<name>A0ABP6T6D3_9ACTN</name>
<protein>
    <submittedName>
        <fullName evidence="1">Uncharacterized protein</fullName>
    </submittedName>
</protein>
<gene>
    <name evidence="1" type="ORF">GCM10020369_57150</name>
</gene>
<dbReference type="RefSeq" id="WP_345731330.1">
    <property type="nucleotide sequence ID" value="NZ_BAAAYN010000040.1"/>
</dbReference>
<sequence length="60" mass="7040">MFSLTEEFAKAQYDYTRERLSASARPRVIDDEPVRPGRHRAGVFALLFHRHRLRPSLPDC</sequence>
<evidence type="ECO:0000313" key="1">
    <source>
        <dbReference type="EMBL" id="GAA3393064.1"/>
    </source>
</evidence>
<organism evidence="1 2">
    <name type="scientific">Cryptosporangium minutisporangium</name>
    <dbReference type="NCBI Taxonomy" id="113569"/>
    <lineage>
        <taxon>Bacteria</taxon>
        <taxon>Bacillati</taxon>
        <taxon>Actinomycetota</taxon>
        <taxon>Actinomycetes</taxon>
        <taxon>Cryptosporangiales</taxon>
        <taxon>Cryptosporangiaceae</taxon>
        <taxon>Cryptosporangium</taxon>
    </lineage>
</organism>
<dbReference type="EMBL" id="BAAAYN010000040">
    <property type="protein sequence ID" value="GAA3393064.1"/>
    <property type="molecule type" value="Genomic_DNA"/>
</dbReference>
<evidence type="ECO:0000313" key="2">
    <source>
        <dbReference type="Proteomes" id="UP001501676"/>
    </source>
</evidence>
<dbReference type="Proteomes" id="UP001501676">
    <property type="component" value="Unassembled WGS sequence"/>
</dbReference>
<comment type="caution">
    <text evidence="1">The sequence shown here is derived from an EMBL/GenBank/DDBJ whole genome shotgun (WGS) entry which is preliminary data.</text>
</comment>